<evidence type="ECO:0000313" key="4">
    <source>
        <dbReference type="Proteomes" id="UP000294902"/>
    </source>
</evidence>
<keyword evidence="4" id="KW-1185">Reference proteome</keyword>
<dbReference type="AlphaFoldDB" id="A0A4R3MJ26"/>
<feature type="domain" description="PrcB C-terminal" evidence="2">
    <location>
        <begin position="68"/>
        <end position="125"/>
    </location>
</feature>
<keyword evidence="1" id="KW-0732">Signal</keyword>
<reference evidence="3 4" key="1">
    <citation type="submission" date="2019-03" db="EMBL/GenBank/DDBJ databases">
        <title>Genomic Encyclopedia of Type Strains, Phase IV (KMG-IV): sequencing the most valuable type-strain genomes for metagenomic binning, comparative biology and taxonomic classification.</title>
        <authorList>
            <person name="Goeker M."/>
        </authorList>
    </citation>
    <scope>NUCLEOTIDE SEQUENCE [LARGE SCALE GENOMIC DNA]</scope>
    <source>
        <strain evidence="3 4">DSM 24629</strain>
    </source>
</reference>
<dbReference type="Proteomes" id="UP000294902">
    <property type="component" value="Unassembled WGS sequence"/>
</dbReference>
<organism evidence="3 4">
    <name type="scientific">Natranaerovirga pectinivora</name>
    <dbReference type="NCBI Taxonomy" id="682400"/>
    <lineage>
        <taxon>Bacteria</taxon>
        <taxon>Bacillati</taxon>
        <taxon>Bacillota</taxon>
        <taxon>Clostridia</taxon>
        <taxon>Lachnospirales</taxon>
        <taxon>Natranaerovirgaceae</taxon>
        <taxon>Natranaerovirga</taxon>
    </lineage>
</organism>
<gene>
    <name evidence="3" type="ORF">EDC18_10718</name>
</gene>
<dbReference type="GO" id="GO:0006508">
    <property type="term" value="P:proteolysis"/>
    <property type="evidence" value="ECO:0007669"/>
    <property type="project" value="UniProtKB-KW"/>
</dbReference>
<feature type="chain" id="PRO_5039496938" evidence="1">
    <location>
        <begin position="20"/>
        <end position="134"/>
    </location>
</feature>
<dbReference type="GO" id="GO:0008233">
    <property type="term" value="F:peptidase activity"/>
    <property type="evidence" value="ECO:0007669"/>
    <property type="project" value="UniProtKB-KW"/>
</dbReference>
<comment type="caution">
    <text evidence="3">The sequence shown here is derived from an EMBL/GenBank/DDBJ whole genome shotgun (WGS) entry which is preliminary data.</text>
</comment>
<accession>A0A4R3MJ26</accession>
<keyword evidence="3" id="KW-0378">Hydrolase</keyword>
<proteinExistence type="predicted"/>
<protein>
    <submittedName>
        <fullName evidence="3">Protease stability complex PrcB-like protein</fullName>
    </submittedName>
</protein>
<dbReference type="EMBL" id="SMAL01000007">
    <property type="protein sequence ID" value="TCT13949.1"/>
    <property type="molecule type" value="Genomic_DNA"/>
</dbReference>
<dbReference type="RefSeq" id="WP_132252771.1">
    <property type="nucleotide sequence ID" value="NZ_SMAL01000007.1"/>
</dbReference>
<dbReference type="Pfam" id="PF14343">
    <property type="entry name" value="PrcB_C"/>
    <property type="match status" value="1"/>
</dbReference>
<feature type="signal peptide" evidence="1">
    <location>
        <begin position="1"/>
        <end position="19"/>
    </location>
</feature>
<evidence type="ECO:0000256" key="1">
    <source>
        <dbReference type="SAM" id="SignalP"/>
    </source>
</evidence>
<name>A0A4R3MJ26_9FIRM</name>
<keyword evidence="3" id="KW-0645">Protease</keyword>
<evidence type="ECO:0000259" key="2">
    <source>
        <dbReference type="Pfam" id="PF14343"/>
    </source>
</evidence>
<dbReference type="InterPro" id="IPR025748">
    <property type="entry name" value="PrcB_C_dom"/>
</dbReference>
<dbReference type="OrthoDB" id="422698at2"/>
<dbReference type="PROSITE" id="PS51257">
    <property type="entry name" value="PROKAR_LIPOPROTEIN"/>
    <property type="match status" value="1"/>
</dbReference>
<evidence type="ECO:0000313" key="3">
    <source>
        <dbReference type="EMBL" id="TCT13949.1"/>
    </source>
</evidence>
<sequence>MKKILFLVVLLSLILTACKTEKIDQGNRKSDLEFTVIDEDDAPQEIINMIENQKQEPFRFSYANGNDLYIVVGYGEQPTGGYSIQVKDLYVTENAIVIDTDLIGPSKEDLVTMALTYPRVIVKTEYIDKPVYYN</sequence>